<dbReference type="PROSITE" id="PS50195">
    <property type="entry name" value="PX"/>
    <property type="match status" value="1"/>
</dbReference>
<gene>
    <name evidence="5" type="primary">LOC106473006</name>
</gene>
<evidence type="ECO:0000313" key="4">
    <source>
        <dbReference type="Proteomes" id="UP000694941"/>
    </source>
</evidence>
<dbReference type="Proteomes" id="UP000694941">
    <property type="component" value="Unplaced"/>
</dbReference>
<evidence type="ECO:0000259" key="3">
    <source>
        <dbReference type="PROSITE" id="PS50195"/>
    </source>
</evidence>
<evidence type="ECO:0000256" key="1">
    <source>
        <dbReference type="ARBA" id="ARBA00004287"/>
    </source>
</evidence>
<protein>
    <submittedName>
        <fullName evidence="5">Sorting nexin-8-like isoform X1</fullName>
    </submittedName>
</protein>
<dbReference type="PANTHER" id="PTHR46571:SF1">
    <property type="entry name" value="SORTING NEXIN-8"/>
    <property type="match status" value="1"/>
</dbReference>
<evidence type="ECO:0000313" key="5">
    <source>
        <dbReference type="RefSeq" id="XP_022257217.1"/>
    </source>
</evidence>
<feature type="domain" description="PX" evidence="3">
    <location>
        <begin position="140"/>
        <end position="250"/>
    </location>
</feature>
<dbReference type="InterPro" id="IPR036871">
    <property type="entry name" value="PX_dom_sf"/>
</dbReference>
<dbReference type="SUPFAM" id="SSF47473">
    <property type="entry name" value="EF-hand"/>
    <property type="match status" value="1"/>
</dbReference>
<feature type="domain" description="EH" evidence="2">
    <location>
        <begin position="22"/>
        <end position="63"/>
    </location>
</feature>
<reference evidence="5" key="1">
    <citation type="submission" date="2025-08" db="UniProtKB">
        <authorList>
            <consortium name="RefSeq"/>
        </authorList>
    </citation>
    <scope>IDENTIFICATION</scope>
    <source>
        <tissue evidence="5">Muscle</tissue>
    </source>
</reference>
<dbReference type="Pfam" id="PF00787">
    <property type="entry name" value="PX"/>
    <property type="match status" value="1"/>
</dbReference>
<dbReference type="GeneID" id="106473006"/>
<dbReference type="SMART" id="SM00312">
    <property type="entry name" value="PX"/>
    <property type="match status" value="1"/>
</dbReference>
<dbReference type="InterPro" id="IPR000261">
    <property type="entry name" value="EH_dom"/>
</dbReference>
<dbReference type="InterPro" id="IPR011992">
    <property type="entry name" value="EF-hand-dom_pair"/>
</dbReference>
<dbReference type="SUPFAM" id="SSF64268">
    <property type="entry name" value="PX domain"/>
    <property type="match status" value="1"/>
</dbReference>
<dbReference type="InterPro" id="IPR028662">
    <property type="entry name" value="SNX8/Mvp1"/>
</dbReference>
<dbReference type="PROSITE" id="PS50031">
    <property type="entry name" value="EH"/>
    <property type="match status" value="1"/>
</dbReference>
<dbReference type="CDD" id="cd06866">
    <property type="entry name" value="PX_SNX8_Mvp1p_like"/>
    <property type="match status" value="1"/>
</dbReference>
<dbReference type="Pfam" id="PF12763">
    <property type="entry name" value="EH"/>
    <property type="match status" value="1"/>
</dbReference>
<name>A0ABM1TMW1_LIMPO</name>
<organism evidence="4 5">
    <name type="scientific">Limulus polyphemus</name>
    <name type="common">Atlantic horseshoe crab</name>
    <dbReference type="NCBI Taxonomy" id="6850"/>
    <lineage>
        <taxon>Eukaryota</taxon>
        <taxon>Metazoa</taxon>
        <taxon>Ecdysozoa</taxon>
        <taxon>Arthropoda</taxon>
        <taxon>Chelicerata</taxon>
        <taxon>Merostomata</taxon>
        <taxon>Xiphosura</taxon>
        <taxon>Limulidae</taxon>
        <taxon>Limulus</taxon>
    </lineage>
</organism>
<dbReference type="Gene3D" id="3.30.1520.10">
    <property type="entry name" value="Phox-like domain"/>
    <property type="match status" value="1"/>
</dbReference>
<dbReference type="PANTHER" id="PTHR46571">
    <property type="entry name" value="SORTING NEXIN-8"/>
    <property type="match status" value="1"/>
</dbReference>
<proteinExistence type="predicted"/>
<evidence type="ECO:0000259" key="2">
    <source>
        <dbReference type="PROSITE" id="PS50031"/>
    </source>
</evidence>
<accession>A0ABM1TMW1</accession>
<dbReference type="RefSeq" id="XP_022257217.1">
    <property type="nucleotide sequence ID" value="XM_022401509.1"/>
</dbReference>
<sequence>MLPKKDKTMAADLTSGSVPHFYRDIYDILCPDQQTQLDQDMFIKLLMKSSLPKETLTRIWELVDCHHGYLTRSGVYKALALIAVSQQGKPVNDVVLQNFGCQELPRPSLGDLSDLKALSVRLRREKNPTRLSMSYREVCSRDIIKVTLIPKKKGLILKHVEYEVSSQRFNSVVQRRYNDFVVLHEMLLHRFPYRMIPQLPPKKLVKTADAHFIEERRKALKRFLTLVVRHPNISEDPLIHFFLTFLGRDVQHNLKEQFRSAPDEFSTNRLAQTVEELDPLDTPTQSRLARDLMKHVHSSVSKLRDAADSIKEQTLEGAVDMLTFGRELSWLADMANTDSEWSSGGNETWNHLKKGFKSLHPMFPPISNALAEHSKQEDEDVVEKLNLFLDLLSAYKELHDRYDNSINKMKRKSSSDLSAPQEGEQQERRKHFALHCISMETQLVHCYMNIVGEMLHSLIELETIKHYKIYELWKNMHPMVENMNSADVVEERLGSASPTGNKSPYFPSK</sequence>
<dbReference type="InterPro" id="IPR001683">
    <property type="entry name" value="PX_dom"/>
</dbReference>
<dbReference type="Gene3D" id="1.10.238.10">
    <property type="entry name" value="EF-hand"/>
    <property type="match status" value="1"/>
</dbReference>
<comment type="subcellular location">
    <subcellularLocation>
        <location evidence="1">Membrane</location>
        <topology evidence="1">Peripheral membrane protein</topology>
        <orientation evidence="1">Cytoplasmic side</orientation>
    </subcellularLocation>
</comment>
<keyword evidence="4" id="KW-1185">Reference proteome</keyword>
<dbReference type="InterPro" id="IPR035704">
    <property type="entry name" value="SNX8/Mvp1_PX"/>
</dbReference>